<evidence type="ECO:0000256" key="1">
    <source>
        <dbReference type="SAM" id="MobiDB-lite"/>
    </source>
</evidence>
<dbReference type="EMBL" id="JBHUCX010000083">
    <property type="protein sequence ID" value="MFD1676901.1"/>
    <property type="molecule type" value="Genomic_DNA"/>
</dbReference>
<comment type="caution">
    <text evidence="2">The sequence shown here is derived from an EMBL/GenBank/DDBJ whole genome shotgun (WGS) entry which is preliminary data.</text>
</comment>
<accession>A0ABW4JKG4</accession>
<protein>
    <submittedName>
        <fullName evidence="2">Uncharacterized protein</fullName>
    </submittedName>
</protein>
<name>A0ABW4JKG4_9BACL</name>
<sequence length="93" mass="10777">MKKTWLNKVDLVTPSKLDDLTQRLRAMNPYAKIYQTQKSQIEIDKVLGVHAFDIEKKLEIDPHYLEEETHDHDDAVSSSVLRETKPLDMTGLL</sequence>
<dbReference type="PANTHER" id="PTHR13748">
    <property type="entry name" value="COBW-RELATED"/>
    <property type="match status" value="1"/>
</dbReference>
<dbReference type="InterPro" id="IPR051316">
    <property type="entry name" value="Zinc-reg_GTPase_activator"/>
</dbReference>
<organism evidence="2 3">
    <name type="scientific">Alicyclobacillus fodiniaquatilis</name>
    <dbReference type="NCBI Taxonomy" id="1661150"/>
    <lineage>
        <taxon>Bacteria</taxon>
        <taxon>Bacillati</taxon>
        <taxon>Bacillota</taxon>
        <taxon>Bacilli</taxon>
        <taxon>Bacillales</taxon>
        <taxon>Alicyclobacillaceae</taxon>
        <taxon>Alicyclobacillus</taxon>
    </lineage>
</organism>
<gene>
    <name evidence="2" type="ORF">ACFSB2_19695</name>
</gene>
<evidence type="ECO:0000313" key="3">
    <source>
        <dbReference type="Proteomes" id="UP001597079"/>
    </source>
</evidence>
<feature type="region of interest" description="Disordered" evidence="1">
    <location>
        <begin position="65"/>
        <end position="93"/>
    </location>
</feature>
<dbReference type="Gene3D" id="3.40.50.300">
    <property type="entry name" value="P-loop containing nucleotide triphosphate hydrolases"/>
    <property type="match status" value="1"/>
</dbReference>
<feature type="compositionally biased region" description="Basic and acidic residues" evidence="1">
    <location>
        <begin position="65"/>
        <end position="75"/>
    </location>
</feature>
<dbReference type="InterPro" id="IPR027417">
    <property type="entry name" value="P-loop_NTPase"/>
</dbReference>
<dbReference type="PANTHER" id="PTHR13748:SF62">
    <property type="entry name" value="COBW DOMAIN-CONTAINING PROTEIN"/>
    <property type="match status" value="1"/>
</dbReference>
<dbReference type="Proteomes" id="UP001597079">
    <property type="component" value="Unassembled WGS sequence"/>
</dbReference>
<proteinExistence type="predicted"/>
<reference evidence="3" key="1">
    <citation type="journal article" date="2019" name="Int. J. Syst. Evol. Microbiol.">
        <title>The Global Catalogue of Microorganisms (GCM) 10K type strain sequencing project: providing services to taxonomists for standard genome sequencing and annotation.</title>
        <authorList>
            <consortium name="The Broad Institute Genomics Platform"/>
            <consortium name="The Broad Institute Genome Sequencing Center for Infectious Disease"/>
            <person name="Wu L."/>
            <person name="Ma J."/>
        </authorList>
    </citation>
    <scope>NUCLEOTIDE SEQUENCE [LARGE SCALE GENOMIC DNA]</scope>
    <source>
        <strain evidence="3">CGMCC 1.12286</strain>
    </source>
</reference>
<dbReference type="RefSeq" id="WP_377944810.1">
    <property type="nucleotide sequence ID" value="NZ_JBHUCX010000083.1"/>
</dbReference>
<evidence type="ECO:0000313" key="2">
    <source>
        <dbReference type="EMBL" id="MFD1676901.1"/>
    </source>
</evidence>
<keyword evidence="3" id="KW-1185">Reference proteome</keyword>